<evidence type="ECO:0000256" key="4">
    <source>
        <dbReference type="ARBA" id="ARBA00022786"/>
    </source>
</evidence>
<dbReference type="PROSITE" id="PS50053">
    <property type="entry name" value="UBIQUITIN_2"/>
    <property type="match status" value="1"/>
</dbReference>
<name>A0A210PRC9_MIZYE</name>
<dbReference type="InterPro" id="IPR046332">
    <property type="entry name" value="SUMO1_Ubl"/>
</dbReference>
<evidence type="ECO:0000256" key="1">
    <source>
        <dbReference type="ARBA" id="ARBA00004123"/>
    </source>
</evidence>
<evidence type="ECO:0000256" key="6">
    <source>
        <dbReference type="RuleBase" id="RU361190"/>
    </source>
</evidence>
<evidence type="ECO:0000259" key="8">
    <source>
        <dbReference type="PROSITE" id="PS50053"/>
    </source>
</evidence>
<keyword evidence="4 6" id="KW-0833">Ubl conjugation pathway</keyword>
<dbReference type="CDD" id="cd16114">
    <property type="entry name" value="Ubl_SUMO1"/>
    <property type="match status" value="1"/>
</dbReference>
<dbReference type="Pfam" id="PF11976">
    <property type="entry name" value="Rad60-SLD"/>
    <property type="match status" value="1"/>
</dbReference>
<keyword evidence="3" id="KW-1017">Isopeptide bond</keyword>
<comment type="caution">
    <text evidence="9">The sequence shown here is derived from an EMBL/GenBank/DDBJ whole genome shotgun (WGS) entry which is preliminary data.</text>
</comment>
<dbReference type="OrthoDB" id="442921at2759"/>
<dbReference type="EMBL" id="NEDP02005546">
    <property type="protein sequence ID" value="OWF39055.1"/>
    <property type="molecule type" value="Genomic_DNA"/>
</dbReference>
<dbReference type="FunFam" id="3.10.20.90:FF:000301">
    <property type="entry name" value="Small ubiquitin-related modifier 1"/>
    <property type="match status" value="1"/>
</dbReference>
<dbReference type="InterPro" id="IPR000626">
    <property type="entry name" value="Ubiquitin-like_dom"/>
</dbReference>
<dbReference type="STRING" id="6573.A0A210PRC9"/>
<comment type="subcellular location">
    <subcellularLocation>
        <location evidence="1 6">Nucleus</location>
    </subcellularLocation>
</comment>
<dbReference type="Gene3D" id="3.10.20.90">
    <property type="entry name" value="Phosphatidylinositol 3-kinase Catalytic Subunit, Chain A, domain 1"/>
    <property type="match status" value="1"/>
</dbReference>
<evidence type="ECO:0000313" key="10">
    <source>
        <dbReference type="Proteomes" id="UP000242188"/>
    </source>
</evidence>
<organism evidence="9 10">
    <name type="scientific">Mizuhopecten yessoensis</name>
    <name type="common">Japanese scallop</name>
    <name type="synonym">Patinopecten yessoensis</name>
    <dbReference type="NCBI Taxonomy" id="6573"/>
    <lineage>
        <taxon>Eukaryota</taxon>
        <taxon>Metazoa</taxon>
        <taxon>Spiralia</taxon>
        <taxon>Lophotrochozoa</taxon>
        <taxon>Mollusca</taxon>
        <taxon>Bivalvia</taxon>
        <taxon>Autobranchia</taxon>
        <taxon>Pteriomorphia</taxon>
        <taxon>Pectinida</taxon>
        <taxon>Pectinoidea</taxon>
        <taxon>Pectinidae</taxon>
        <taxon>Mizuhopecten</taxon>
    </lineage>
</organism>
<accession>A0A210PRC9</accession>
<dbReference type="InterPro" id="IPR022617">
    <property type="entry name" value="Rad60/SUMO-like_dom"/>
</dbReference>
<proteinExistence type="inferred from homology"/>
<dbReference type="SUPFAM" id="SSF54236">
    <property type="entry name" value="Ubiquitin-like"/>
    <property type="match status" value="1"/>
</dbReference>
<protein>
    <recommendedName>
        <fullName evidence="6">Small ubiquitin-related modifier</fullName>
        <shortName evidence="6">SUMO</shortName>
    </recommendedName>
</protein>
<evidence type="ECO:0000256" key="5">
    <source>
        <dbReference type="ARBA" id="ARBA00023242"/>
    </source>
</evidence>
<comment type="similarity">
    <text evidence="2 6">Belongs to the ubiquitin family. SUMO subfamily.</text>
</comment>
<dbReference type="Proteomes" id="UP000242188">
    <property type="component" value="Unassembled WGS sequence"/>
</dbReference>
<dbReference type="AlphaFoldDB" id="A0A210PRC9"/>
<dbReference type="GO" id="GO:0005634">
    <property type="term" value="C:nucleus"/>
    <property type="evidence" value="ECO:0007669"/>
    <property type="project" value="UniProtKB-SubCell"/>
</dbReference>
<feature type="domain" description="Ubiquitin-like" evidence="8">
    <location>
        <begin position="21"/>
        <end position="98"/>
    </location>
</feature>
<keyword evidence="5 6" id="KW-0539">Nucleus</keyword>
<reference evidence="9 10" key="1">
    <citation type="journal article" date="2017" name="Nat. Ecol. Evol.">
        <title>Scallop genome provides insights into evolution of bilaterian karyotype and development.</title>
        <authorList>
            <person name="Wang S."/>
            <person name="Zhang J."/>
            <person name="Jiao W."/>
            <person name="Li J."/>
            <person name="Xun X."/>
            <person name="Sun Y."/>
            <person name="Guo X."/>
            <person name="Huan P."/>
            <person name="Dong B."/>
            <person name="Zhang L."/>
            <person name="Hu X."/>
            <person name="Sun X."/>
            <person name="Wang J."/>
            <person name="Zhao C."/>
            <person name="Wang Y."/>
            <person name="Wang D."/>
            <person name="Huang X."/>
            <person name="Wang R."/>
            <person name="Lv J."/>
            <person name="Li Y."/>
            <person name="Zhang Z."/>
            <person name="Liu B."/>
            <person name="Lu W."/>
            <person name="Hui Y."/>
            <person name="Liang J."/>
            <person name="Zhou Z."/>
            <person name="Hou R."/>
            <person name="Li X."/>
            <person name="Liu Y."/>
            <person name="Li H."/>
            <person name="Ning X."/>
            <person name="Lin Y."/>
            <person name="Zhao L."/>
            <person name="Xing Q."/>
            <person name="Dou J."/>
            <person name="Li Y."/>
            <person name="Mao J."/>
            <person name="Guo H."/>
            <person name="Dou H."/>
            <person name="Li T."/>
            <person name="Mu C."/>
            <person name="Jiang W."/>
            <person name="Fu Q."/>
            <person name="Fu X."/>
            <person name="Miao Y."/>
            <person name="Liu J."/>
            <person name="Yu Q."/>
            <person name="Li R."/>
            <person name="Liao H."/>
            <person name="Li X."/>
            <person name="Kong Y."/>
            <person name="Jiang Z."/>
            <person name="Chourrout D."/>
            <person name="Li R."/>
            <person name="Bao Z."/>
        </authorList>
    </citation>
    <scope>NUCLEOTIDE SEQUENCE [LARGE SCALE GENOMIC DNA]</scope>
    <source>
        <strain evidence="9 10">PY_sf001</strain>
    </source>
</reference>
<feature type="region of interest" description="Disordered" evidence="7">
    <location>
        <begin position="1"/>
        <end position="22"/>
    </location>
</feature>
<evidence type="ECO:0000313" key="9">
    <source>
        <dbReference type="EMBL" id="OWF39055.1"/>
    </source>
</evidence>
<evidence type="ECO:0000256" key="3">
    <source>
        <dbReference type="ARBA" id="ARBA00022499"/>
    </source>
</evidence>
<gene>
    <name evidence="9" type="ORF">KP79_PYT19798</name>
</gene>
<dbReference type="PANTHER" id="PTHR10562">
    <property type="entry name" value="SMALL UBIQUITIN-RELATED MODIFIER"/>
    <property type="match status" value="1"/>
</dbReference>
<feature type="compositionally biased region" description="Basic and acidic residues" evidence="7">
    <location>
        <begin position="8"/>
        <end position="22"/>
    </location>
</feature>
<sequence length="106" mass="12099">MSDQQESQDQKPESSDEPPKEYIRLKVVGQDSSEIHFKVKMTTPMAKVKKSYSERQGISASTLRFFFDGKRIGDHETAKDLELQDDDVIDVYQEQTGGNHSRTSKC</sequence>
<evidence type="ECO:0000256" key="2">
    <source>
        <dbReference type="ARBA" id="ARBA00009185"/>
    </source>
</evidence>
<dbReference type="SMART" id="SM00213">
    <property type="entry name" value="UBQ"/>
    <property type="match status" value="1"/>
</dbReference>
<keyword evidence="10" id="KW-1185">Reference proteome</keyword>
<dbReference type="InterPro" id="IPR029071">
    <property type="entry name" value="Ubiquitin-like_domsf"/>
</dbReference>
<evidence type="ECO:0000256" key="7">
    <source>
        <dbReference type="SAM" id="MobiDB-lite"/>
    </source>
</evidence>